<keyword evidence="24" id="KW-1185">Reference proteome</keyword>
<dbReference type="InterPro" id="IPR016185">
    <property type="entry name" value="PreATP-grasp_dom_sf"/>
</dbReference>
<dbReference type="GO" id="GO:0008716">
    <property type="term" value="F:D-alanine-D-alanine ligase activity"/>
    <property type="evidence" value="ECO:0007669"/>
    <property type="project" value="UniProtKB-UniRule"/>
</dbReference>
<evidence type="ECO:0000256" key="4">
    <source>
        <dbReference type="ARBA" id="ARBA00004752"/>
    </source>
</evidence>
<dbReference type="NCBIfam" id="TIGR01205">
    <property type="entry name" value="D_ala_D_alaTIGR"/>
    <property type="match status" value="1"/>
</dbReference>
<dbReference type="GO" id="GO:0005524">
    <property type="term" value="F:ATP binding"/>
    <property type="evidence" value="ECO:0007669"/>
    <property type="project" value="UniProtKB-UniRule"/>
</dbReference>
<keyword evidence="8 18" id="KW-0436">Ligase</keyword>
<dbReference type="Pfam" id="PF07478">
    <property type="entry name" value="Dala_Dala_lig_C"/>
    <property type="match status" value="1"/>
</dbReference>
<dbReference type="AlphaFoldDB" id="Q1MYC2"/>
<evidence type="ECO:0000256" key="16">
    <source>
        <dbReference type="ARBA" id="ARBA00023316"/>
    </source>
</evidence>
<evidence type="ECO:0000256" key="15">
    <source>
        <dbReference type="ARBA" id="ARBA00023211"/>
    </source>
</evidence>
<feature type="binding site" evidence="20">
    <location>
        <position position="267"/>
    </location>
    <ligand>
        <name>Mg(2+)</name>
        <dbReference type="ChEBI" id="CHEBI:18420"/>
        <label>2</label>
    </ligand>
</feature>
<dbReference type="Gene3D" id="3.40.50.20">
    <property type="match status" value="1"/>
</dbReference>
<comment type="function">
    <text evidence="2 18">Cell wall formation.</text>
</comment>
<evidence type="ECO:0000256" key="14">
    <source>
        <dbReference type="ARBA" id="ARBA00022984"/>
    </source>
</evidence>
<dbReference type="GO" id="GO:0071555">
    <property type="term" value="P:cell wall organization"/>
    <property type="evidence" value="ECO:0007669"/>
    <property type="project" value="UniProtKB-KW"/>
</dbReference>
<dbReference type="FunFam" id="3.30.470.20:FF:000008">
    <property type="entry name" value="D-alanine--D-alanine ligase"/>
    <property type="match status" value="1"/>
</dbReference>
<evidence type="ECO:0000256" key="7">
    <source>
        <dbReference type="ARBA" id="ARBA00022490"/>
    </source>
</evidence>
<evidence type="ECO:0000256" key="18">
    <source>
        <dbReference type="HAMAP-Rule" id="MF_00047"/>
    </source>
</evidence>
<dbReference type="HAMAP" id="MF_00047">
    <property type="entry name" value="Dala_Dala_lig"/>
    <property type="match status" value="1"/>
</dbReference>
<keyword evidence="13 18" id="KW-0133">Cell shape</keyword>
<protein>
    <recommendedName>
        <fullName evidence="6 18">D-alanine--D-alanine ligase</fullName>
        <ecNumber evidence="6 18">6.3.2.4</ecNumber>
    </recommendedName>
    <alternativeName>
        <fullName evidence="18">D-Ala-D-Ala ligase</fullName>
    </alternativeName>
    <alternativeName>
        <fullName evidence="18">D-alanylalanine synthetase</fullName>
    </alternativeName>
</protein>
<proteinExistence type="inferred from homology"/>
<dbReference type="RefSeq" id="WP_007016756.1">
    <property type="nucleotide sequence ID" value="NZ_AAQH01000027.1"/>
</dbReference>
<dbReference type="SUPFAM" id="SSF56059">
    <property type="entry name" value="Glutathione synthetase ATP-binding domain-like"/>
    <property type="match status" value="1"/>
</dbReference>
<dbReference type="EMBL" id="AAQH01000027">
    <property type="protein sequence ID" value="EAT10945.1"/>
    <property type="molecule type" value="Genomic_DNA"/>
</dbReference>
<evidence type="ECO:0000256" key="11">
    <source>
        <dbReference type="ARBA" id="ARBA00022840"/>
    </source>
</evidence>
<name>Q1MYC2_9GAMM</name>
<comment type="cofactor">
    <cofactor evidence="1">
        <name>Mn(2+)</name>
        <dbReference type="ChEBI" id="CHEBI:29035"/>
    </cofactor>
</comment>
<evidence type="ECO:0000256" key="13">
    <source>
        <dbReference type="ARBA" id="ARBA00022960"/>
    </source>
</evidence>
<keyword evidence="10 21" id="KW-0547">Nucleotide-binding</keyword>
<keyword evidence="15 20" id="KW-0464">Manganese</keyword>
<dbReference type="PROSITE" id="PS00844">
    <property type="entry name" value="DALA_DALA_LIGASE_2"/>
    <property type="match status" value="1"/>
</dbReference>
<feature type="domain" description="ATP-grasp" evidence="22">
    <location>
        <begin position="103"/>
        <end position="298"/>
    </location>
</feature>
<dbReference type="GO" id="GO:0046872">
    <property type="term" value="F:metal ion binding"/>
    <property type="evidence" value="ECO:0007669"/>
    <property type="project" value="UniProtKB-KW"/>
</dbReference>
<feature type="binding site" evidence="20">
    <location>
        <position position="252"/>
    </location>
    <ligand>
        <name>Mg(2+)</name>
        <dbReference type="ChEBI" id="CHEBI:18420"/>
        <label>1</label>
    </ligand>
</feature>
<dbReference type="GO" id="GO:0008360">
    <property type="term" value="P:regulation of cell shape"/>
    <property type="evidence" value="ECO:0007669"/>
    <property type="project" value="UniProtKB-KW"/>
</dbReference>
<dbReference type="InterPro" id="IPR011095">
    <property type="entry name" value="Dala_Dala_lig_C"/>
</dbReference>
<dbReference type="Pfam" id="PF01820">
    <property type="entry name" value="Dala_Dala_lig_N"/>
    <property type="match status" value="1"/>
</dbReference>
<dbReference type="Gene3D" id="3.30.470.20">
    <property type="entry name" value="ATP-grasp fold, B domain"/>
    <property type="match status" value="1"/>
</dbReference>
<evidence type="ECO:0000256" key="6">
    <source>
        <dbReference type="ARBA" id="ARBA00012216"/>
    </source>
</evidence>
<evidence type="ECO:0000256" key="12">
    <source>
        <dbReference type="ARBA" id="ARBA00022842"/>
    </source>
</evidence>
<dbReference type="PROSITE" id="PS00843">
    <property type="entry name" value="DALA_DALA_LIGASE_1"/>
    <property type="match status" value="1"/>
</dbReference>
<evidence type="ECO:0000259" key="22">
    <source>
        <dbReference type="PROSITE" id="PS50975"/>
    </source>
</evidence>
<dbReference type="InterPro" id="IPR011761">
    <property type="entry name" value="ATP-grasp"/>
</dbReference>
<keyword evidence="12 20" id="KW-0460">Magnesium</keyword>
<dbReference type="PIRSF" id="PIRSF039102">
    <property type="entry name" value="Ddl/VanB"/>
    <property type="match status" value="1"/>
</dbReference>
<dbReference type="SUPFAM" id="SSF52440">
    <property type="entry name" value="PreATP-grasp domain"/>
    <property type="match status" value="1"/>
</dbReference>
<dbReference type="Proteomes" id="UP000004263">
    <property type="component" value="Unassembled WGS sequence"/>
</dbReference>
<dbReference type="EC" id="6.3.2.4" evidence="6 18"/>
<feature type="active site" evidence="19">
    <location>
        <position position="276"/>
    </location>
</feature>
<feature type="binding site" evidence="20">
    <location>
        <position position="265"/>
    </location>
    <ligand>
        <name>Mg(2+)</name>
        <dbReference type="ChEBI" id="CHEBI:18420"/>
        <label>2</label>
    </ligand>
</feature>
<dbReference type="InterPro" id="IPR013815">
    <property type="entry name" value="ATP_grasp_subdomain_1"/>
</dbReference>
<evidence type="ECO:0000256" key="19">
    <source>
        <dbReference type="PIRSR" id="PIRSR039102-1"/>
    </source>
</evidence>
<feature type="active site" evidence="19">
    <location>
        <position position="17"/>
    </location>
</feature>
<evidence type="ECO:0000256" key="5">
    <source>
        <dbReference type="ARBA" id="ARBA00010871"/>
    </source>
</evidence>
<evidence type="ECO:0000256" key="17">
    <source>
        <dbReference type="ARBA" id="ARBA00047614"/>
    </source>
</evidence>
<evidence type="ECO:0000256" key="8">
    <source>
        <dbReference type="ARBA" id="ARBA00022598"/>
    </source>
</evidence>
<dbReference type="UniPathway" id="UPA00219"/>
<evidence type="ECO:0000256" key="20">
    <source>
        <dbReference type="PIRSR" id="PIRSR039102-3"/>
    </source>
</evidence>
<evidence type="ECO:0000256" key="2">
    <source>
        <dbReference type="ARBA" id="ARBA00003921"/>
    </source>
</evidence>
<dbReference type="GO" id="GO:0005829">
    <property type="term" value="C:cytosol"/>
    <property type="evidence" value="ECO:0007669"/>
    <property type="project" value="TreeGrafter"/>
</dbReference>
<dbReference type="FunFam" id="3.40.50.20:FF:000013">
    <property type="entry name" value="D-alanine--D-alanine ligase"/>
    <property type="match status" value="1"/>
</dbReference>
<comment type="catalytic activity">
    <reaction evidence="17 18">
        <text>2 D-alanine + ATP = D-alanyl-D-alanine + ADP + phosphate + H(+)</text>
        <dbReference type="Rhea" id="RHEA:11224"/>
        <dbReference type="ChEBI" id="CHEBI:15378"/>
        <dbReference type="ChEBI" id="CHEBI:30616"/>
        <dbReference type="ChEBI" id="CHEBI:43474"/>
        <dbReference type="ChEBI" id="CHEBI:57416"/>
        <dbReference type="ChEBI" id="CHEBI:57822"/>
        <dbReference type="ChEBI" id="CHEBI:456216"/>
        <dbReference type="EC" id="6.3.2.4"/>
    </reaction>
</comment>
<evidence type="ECO:0000256" key="9">
    <source>
        <dbReference type="ARBA" id="ARBA00022723"/>
    </source>
</evidence>
<evidence type="ECO:0000256" key="10">
    <source>
        <dbReference type="ARBA" id="ARBA00022741"/>
    </source>
</evidence>
<keyword evidence="7 18" id="KW-0963">Cytoplasm</keyword>
<accession>Q1MYC2</accession>
<evidence type="ECO:0000256" key="3">
    <source>
        <dbReference type="ARBA" id="ARBA00004496"/>
    </source>
</evidence>
<evidence type="ECO:0000313" key="24">
    <source>
        <dbReference type="Proteomes" id="UP000004263"/>
    </source>
</evidence>
<reference evidence="23 24" key="1">
    <citation type="submission" date="2006-03" db="EMBL/GenBank/DDBJ databases">
        <authorList>
            <person name="Pinhassi J."/>
            <person name="Pedros-Alio C."/>
            <person name="Ferriera S."/>
            <person name="Johnson J."/>
            <person name="Kravitz S."/>
            <person name="Halpern A."/>
            <person name="Remington K."/>
            <person name="Beeson K."/>
            <person name="Tran B."/>
            <person name="Rogers Y.-H."/>
            <person name="Friedman R."/>
            <person name="Venter J.C."/>
        </authorList>
    </citation>
    <scope>NUCLEOTIDE SEQUENCE [LARGE SCALE GENOMIC DNA]</scope>
    <source>
        <strain evidence="23 24">RED65</strain>
    </source>
</reference>
<keyword evidence="11 21" id="KW-0067">ATP-binding</keyword>
<keyword evidence="16 18" id="KW-0961">Cell wall biogenesis/degradation</keyword>
<keyword evidence="9 20" id="KW-0479">Metal-binding</keyword>
<evidence type="ECO:0000256" key="21">
    <source>
        <dbReference type="PROSITE-ProRule" id="PRU00409"/>
    </source>
</evidence>
<dbReference type="PANTHER" id="PTHR23132">
    <property type="entry name" value="D-ALANINE--D-ALANINE LIGASE"/>
    <property type="match status" value="1"/>
</dbReference>
<dbReference type="OrthoDB" id="9813261at2"/>
<organism evidence="23 24">
    <name type="scientific">Bermanella marisrubri</name>
    <dbReference type="NCBI Taxonomy" id="207949"/>
    <lineage>
        <taxon>Bacteria</taxon>
        <taxon>Pseudomonadati</taxon>
        <taxon>Pseudomonadota</taxon>
        <taxon>Gammaproteobacteria</taxon>
        <taxon>Oceanospirillales</taxon>
        <taxon>Oceanospirillaceae</taxon>
        <taxon>Bermanella</taxon>
    </lineage>
</organism>
<dbReference type="InterPro" id="IPR011127">
    <property type="entry name" value="Dala_Dala_lig_N"/>
</dbReference>
<sequence>MANFGKVAVILGGNSAEREVSLRSGEAIYQALIAQDIDAVKIDSARNLIGQLAEQKVDRAFIALHGVGGEDGTIQGLLEFYGIPYTGSGVKASAICMDKWRSKLIWQGLSLPTPKFTLVESLSDLKEFANQVGYPLMVKPSLEGSSIGISKVASEAQLERAFVDAKQTGSSVLAEQFVEGLEFTVGILDGKALPAIQLKAANDFYDYNAKYLQNDTQYIVPCGLESEKEACLQSLALQAYQSLDCHGWGRVDVMQDAKGDFWLIEVNTIPGMTDHSLVPMAAKARGMSFEALVLNILETTL</sequence>
<gene>
    <name evidence="18 23" type="primary">ddl</name>
    <name evidence="23" type="ORF">RED65_02980</name>
</gene>
<feature type="active site" evidence="19">
    <location>
        <position position="145"/>
    </location>
</feature>
<dbReference type="InterPro" id="IPR005905">
    <property type="entry name" value="D_ala_D_ala"/>
</dbReference>
<dbReference type="PROSITE" id="PS50975">
    <property type="entry name" value="ATP_GRASP"/>
    <property type="match status" value="1"/>
</dbReference>
<keyword evidence="14 18" id="KW-0573">Peptidoglycan synthesis</keyword>
<dbReference type="GO" id="GO:0009252">
    <property type="term" value="P:peptidoglycan biosynthetic process"/>
    <property type="evidence" value="ECO:0007669"/>
    <property type="project" value="UniProtKB-UniRule"/>
</dbReference>
<comment type="cofactor">
    <cofactor evidence="20">
        <name>Mg(2+)</name>
        <dbReference type="ChEBI" id="CHEBI:18420"/>
    </cofactor>
    <cofactor evidence="20">
        <name>Mn(2+)</name>
        <dbReference type="ChEBI" id="CHEBI:29035"/>
    </cofactor>
    <text evidence="20">Binds 2 magnesium or manganese ions per subunit.</text>
</comment>
<evidence type="ECO:0000256" key="1">
    <source>
        <dbReference type="ARBA" id="ARBA00001936"/>
    </source>
</evidence>
<comment type="pathway">
    <text evidence="4 18">Cell wall biogenesis; peptidoglycan biosynthesis.</text>
</comment>
<dbReference type="Gene3D" id="3.30.1490.20">
    <property type="entry name" value="ATP-grasp fold, A domain"/>
    <property type="match status" value="1"/>
</dbReference>
<dbReference type="STRING" id="207949.RED65_02980"/>
<dbReference type="InterPro" id="IPR000291">
    <property type="entry name" value="D-Ala_lig_Van_CS"/>
</dbReference>
<evidence type="ECO:0000313" key="23">
    <source>
        <dbReference type="EMBL" id="EAT10945.1"/>
    </source>
</evidence>
<dbReference type="HOGENOM" id="CLU_039268_1_2_6"/>
<feature type="binding site" evidence="20">
    <location>
        <position position="265"/>
    </location>
    <ligand>
        <name>Mg(2+)</name>
        <dbReference type="ChEBI" id="CHEBI:18420"/>
        <label>1</label>
    </ligand>
</feature>
<dbReference type="PANTHER" id="PTHR23132:SF23">
    <property type="entry name" value="D-ALANINE--D-ALANINE LIGASE B"/>
    <property type="match status" value="1"/>
</dbReference>
<comment type="caution">
    <text evidence="23">The sequence shown here is derived from an EMBL/GenBank/DDBJ whole genome shotgun (WGS) entry which is preliminary data.</text>
</comment>
<dbReference type="NCBIfam" id="NF002378">
    <property type="entry name" value="PRK01372.1"/>
    <property type="match status" value="1"/>
</dbReference>
<comment type="subcellular location">
    <subcellularLocation>
        <location evidence="3 18">Cytoplasm</location>
    </subcellularLocation>
</comment>
<comment type="similarity">
    <text evidence="5 18">Belongs to the D-alanine--D-alanine ligase family.</text>
</comment>